<dbReference type="AlphaFoldDB" id="A0A927KXK8"/>
<accession>A0A927KXK8</accession>
<organism evidence="1 2">
    <name type="scientific">Streptomyces caniscabiei</name>
    <dbReference type="NCBI Taxonomy" id="2746961"/>
    <lineage>
        <taxon>Bacteria</taxon>
        <taxon>Bacillati</taxon>
        <taxon>Actinomycetota</taxon>
        <taxon>Actinomycetes</taxon>
        <taxon>Kitasatosporales</taxon>
        <taxon>Streptomycetaceae</taxon>
        <taxon>Streptomyces</taxon>
    </lineage>
</organism>
<dbReference type="Proteomes" id="UP000661025">
    <property type="component" value="Unassembled WGS sequence"/>
</dbReference>
<dbReference type="EMBL" id="JACYXT010000001">
    <property type="protein sequence ID" value="MBD9721697.1"/>
    <property type="molecule type" value="Genomic_DNA"/>
</dbReference>
<dbReference type="InterPro" id="IPR023393">
    <property type="entry name" value="START-like_dom_sf"/>
</dbReference>
<name>A0A927KXK8_9ACTN</name>
<dbReference type="Pfam" id="PF08982">
    <property type="entry name" value="AtaL"/>
    <property type="match status" value="1"/>
</dbReference>
<protein>
    <submittedName>
        <fullName evidence="1">DUF1857 family protein</fullName>
    </submittedName>
</protein>
<proteinExistence type="predicted"/>
<evidence type="ECO:0000313" key="2">
    <source>
        <dbReference type="Proteomes" id="UP000661025"/>
    </source>
</evidence>
<comment type="caution">
    <text evidence="1">The sequence shown here is derived from an EMBL/GenBank/DDBJ whole genome shotgun (WGS) entry which is preliminary data.</text>
</comment>
<dbReference type="RefSeq" id="WP_060887865.1">
    <property type="nucleotide sequence ID" value="NZ_CP119182.1"/>
</dbReference>
<dbReference type="SUPFAM" id="SSF55961">
    <property type="entry name" value="Bet v1-like"/>
    <property type="match status" value="1"/>
</dbReference>
<gene>
    <name evidence="1" type="ORF">IHE70_00280</name>
</gene>
<sequence length="158" mass="17543">MSVLSWTLPVVGEDEEGRRQLDPEEVWQGLLLKAENPVPFIAGITACQVLERHKDGLLREITVADRAKARERVVFHDRRLMVFHQVDDPYLAEIHNEIGRDEQGTTTLTIRVLLSAEGKAKGESDDSFVESTARYFGGIVQPIVDTIVRLRGGPGPGA</sequence>
<dbReference type="Gene3D" id="3.30.530.20">
    <property type="match status" value="1"/>
</dbReference>
<dbReference type="InterPro" id="IPR015075">
    <property type="entry name" value="AtaL"/>
</dbReference>
<reference evidence="1" key="1">
    <citation type="submission" date="2020-09" db="EMBL/GenBank/DDBJ databases">
        <title>Streptomyces canutascabiei sp. nov., which causes potato common scab and is distributed across the world.</title>
        <authorList>
            <person name="Nguyen H.P."/>
            <person name="Weisberg A.J."/>
            <person name="Chang J.H."/>
            <person name="Clarke C.R."/>
        </authorList>
    </citation>
    <scope>NUCLEOTIDE SEQUENCE</scope>
    <source>
        <strain evidence="1">ID-01-6.2a</strain>
    </source>
</reference>
<evidence type="ECO:0000313" key="1">
    <source>
        <dbReference type="EMBL" id="MBD9721697.1"/>
    </source>
</evidence>
<dbReference type="GeneID" id="79929492"/>